<evidence type="ECO:0000256" key="8">
    <source>
        <dbReference type="SAM" id="Phobius"/>
    </source>
</evidence>
<name>D4GIG0_PANAM</name>
<keyword evidence="3" id="KW-0813">Transport</keyword>
<gene>
    <name evidence="9" type="primary">ywkB</name>
    <name evidence="9" type="ordered locus">PANA_2527</name>
</gene>
<sequence length="323" mass="35135">MLTLMPFLLDTLGHQIYLSAPLFILIFLGFCLIRFGRWPVTVSEGMNRFVFNVALPCMLFRIMSDFYNSPPVDVRLLLAFFGSCLLVFIVGRIVASHLFQLDGVAGSVFALGGVFSNNVMLGIPVATVLLGQAALPSVALVLVFNSLILWTLLTVSVEWSKQGSFSLGGFKRTLISVLKNPLIIGILSGTTWSLLQRPLPVIAAEPLRMLASIAAPLSLITLGMSLAHYRIREGLKESYTICALKLILQPLCVWAIAWLTGLPALESKVVVLLGSMAVGVNVYLMSQKFNVITGPTAASMLFSTLFAAITTPLWMMLMTLAGY</sequence>
<feature type="transmembrane region" description="Helical" evidence="8">
    <location>
        <begin position="174"/>
        <end position="195"/>
    </location>
</feature>
<comment type="similarity">
    <text evidence="2">Belongs to the auxin efflux carrier (TC 2.A.69) family.</text>
</comment>
<protein>
    <submittedName>
        <fullName evidence="9">YwkB</fullName>
    </submittedName>
</protein>
<comment type="subcellular location">
    <subcellularLocation>
        <location evidence="1">Cell membrane</location>
        <topology evidence="1">Multi-pass membrane protein</topology>
    </subcellularLocation>
</comment>
<dbReference type="Pfam" id="PF03547">
    <property type="entry name" value="Mem_trans"/>
    <property type="match status" value="2"/>
</dbReference>
<evidence type="ECO:0000256" key="1">
    <source>
        <dbReference type="ARBA" id="ARBA00004651"/>
    </source>
</evidence>
<feature type="transmembrane region" description="Helical" evidence="8">
    <location>
        <begin position="296"/>
        <end position="317"/>
    </location>
</feature>
<dbReference type="EMBL" id="CP001875">
    <property type="protein sequence ID" value="ADD77694.1"/>
    <property type="molecule type" value="Genomic_DNA"/>
</dbReference>
<keyword evidence="4" id="KW-1003">Cell membrane</keyword>
<dbReference type="HOGENOM" id="CLU_056175_2_1_6"/>
<dbReference type="GO" id="GO:0055085">
    <property type="term" value="P:transmembrane transport"/>
    <property type="evidence" value="ECO:0007669"/>
    <property type="project" value="InterPro"/>
</dbReference>
<dbReference type="Proteomes" id="UP000001702">
    <property type="component" value="Chromosome"/>
</dbReference>
<evidence type="ECO:0000313" key="9">
    <source>
        <dbReference type="EMBL" id="ADD77694.1"/>
    </source>
</evidence>
<feature type="transmembrane region" description="Helical" evidence="8">
    <location>
        <begin position="265"/>
        <end position="284"/>
    </location>
</feature>
<dbReference type="GO" id="GO:0005886">
    <property type="term" value="C:plasma membrane"/>
    <property type="evidence" value="ECO:0007669"/>
    <property type="project" value="UniProtKB-SubCell"/>
</dbReference>
<organism evidence="9 10">
    <name type="scientific">Pantoea ananatis (strain LMG 20103)</name>
    <dbReference type="NCBI Taxonomy" id="706191"/>
    <lineage>
        <taxon>Bacteria</taxon>
        <taxon>Pseudomonadati</taxon>
        <taxon>Pseudomonadota</taxon>
        <taxon>Gammaproteobacteria</taxon>
        <taxon>Enterobacterales</taxon>
        <taxon>Erwiniaceae</taxon>
        <taxon>Pantoea</taxon>
    </lineage>
</organism>
<evidence type="ECO:0000256" key="7">
    <source>
        <dbReference type="ARBA" id="ARBA00023136"/>
    </source>
</evidence>
<keyword evidence="10" id="KW-1185">Reference proteome</keyword>
<evidence type="ECO:0000256" key="3">
    <source>
        <dbReference type="ARBA" id="ARBA00022448"/>
    </source>
</evidence>
<evidence type="ECO:0000256" key="4">
    <source>
        <dbReference type="ARBA" id="ARBA00022475"/>
    </source>
</evidence>
<dbReference type="InterPro" id="IPR004776">
    <property type="entry name" value="Mem_transp_PIN-like"/>
</dbReference>
<feature type="transmembrane region" description="Helical" evidence="8">
    <location>
        <begin position="133"/>
        <end position="153"/>
    </location>
</feature>
<evidence type="ECO:0000256" key="2">
    <source>
        <dbReference type="ARBA" id="ARBA00010145"/>
    </source>
</evidence>
<keyword evidence="5 8" id="KW-0812">Transmembrane</keyword>
<dbReference type="PANTHER" id="PTHR36838:SF3">
    <property type="entry name" value="TRANSPORTER AUXIN EFFLUX CARRIER EC FAMILY"/>
    <property type="match status" value="1"/>
</dbReference>
<dbReference type="STRING" id="706191.PANA_2527"/>
<accession>D4GIG0</accession>
<feature type="transmembrane region" description="Helical" evidence="8">
    <location>
        <begin position="107"/>
        <end position="127"/>
    </location>
</feature>
<feature type="transmembrane region" description="Helical" evidence="8">
    <location>
        <begin position="207"/>
        <end position="227"/>
    </location>
</feature>
<dbReference type="PANTHER" id="PTHR36838">
    <property type="entry name" value="AUXIN EFFLUX CARRIER FAMILY PROTEIN"/>
    <property type="match status" value="1"/>
</dbReference>
<keyword evidence="6 8" id="KW-1133">Transmembrane helix</keyword>
<keyword evidence="7 8" id="KW-0472">Membrane</keyword>
<proteinExistence type="inferred from homology"/>
<evidence type="ECO:0000256" key="6">
    <source>
        <dbReference type="ARBA" id="ARBA00022989"/>
    </source>
</evidence>
<evidence type="ECO:0000256" key="5">
    <source>
        <dbReference type="ARBA" id="ARBA00022692"/>
    </source>
</evidence>
<dbReference type="Gene3D" id="1.20.1530.20">
    <property type="match status" value="1"/>
</dbReference>
<dbReference type="eggNOG" id="COG0679">
    <property type="taxonomic scope" value="Bacteria"/>
</dbReference>
<dbReference type="KEGG" id="pam:PANA_2527"/>
<feature type="transmembrane region" description="Helical" evidence="8">
    <location>
        <begin position="45"/>
        <end position="64"/>
    </location>
</feature>
<dbReference type="AlphaFoldDB" id="D4GIG0"/>
<feature type="transmembrane region" description="Helical" evidence="8">
    <location>
        <begin position="239"/>
        <end position="259"/>
    </location>
</feature>
<feature type="transmembrane region" description="Helical" evidence="8">
    <location>
        <begin position="76"/>
        <end position="95"/>
    </location>
</feature>
<reference evidence="9 10" key="1">
    <citation type="journal article" date="2010" name="J. Bacteriol.">
        <title>Genome sequence of Pantoea ananatis LMG20103, the causative agent of Eucalyptus blight and dieback.</title>
        <authorList>
            <person name="De Maayer P."/>
            <person name="Chan W.Y."/>
            <person name="Venter S.N."/>
            <person name="Toth I.K."/>
            <person name="Birch P.R."/>
            <person name="Joubert F."/>
            <person name="Coutinho T.A."/>
        </authorList>
    </citation>
    <scope>NUCLEOTIDE SEQUENCE [LARGE SCALE GENOMIC DNA]</scope>
    <source>
        <strain evidence="9 10">LMG 20103</strain>
    </source>
</reference>
<evidence type="ECO:0000313" key="10">
    <source>
        <dbReference type="Proteomes" id="UP000001702"/>
    </source>
</evidence>
<dbReference type="InterPro" id="IPR038770">
    <property type="entry name" value="Na+/solute_symporter_sf"/>
</dbReference>
<feature type="transmembrane region" description="Helical" evidence="8">
    <location>
        <begin position="12"/>
        <end position="33"/>
    </location>
</feature>